<reference evidence="1 2" key="1">
    <citation type="submission" date="2014-04" db="EMBL/GenBank/DDBJ databases">
        <authorList>
            <consortium name="DOE Joint Genome Institute"/>
            <person name="Kuo A."/>
            <person name="Tarkka M."/>
            <person name="Buscot F."/>
            <person name="Kohler A."/>
            <person name="Nagy L.G."/>
            <person name="Floudas D."/>
            <person name="Copeland A."/>
            <person name="Barry K.W."/>
            <person name="Cichocki N."/>
            <person name="Veneault-Fourrey C."/>
            <person name="LaButti K."/>
            <person name="Lindquist E.A."/>
            <person name="Lipzen A."/>
            <person name="Lundell T."/>
            <person name="Morin E."/>
            <person name="Murat C."/>
            <person name="Sun H."/>
            <person name="Tunlid A."/>
            <person name="Henrissat B."/>
            <person name="Grigoriev I.V."/>
            <person name="Hibbett D.S."/>
            <person name="Martin F."/>
            <person name="Nordberg H.P."/>
            <person name="Cantor M.N."/>
            <person name="Hua S.X."/>
        </authorList>
    </citation>
    <scope>NUCLEOTIDE SEQUENCE [LARGE SCALE GENOMIC DNA]</scope>
    <source>
        <strain evidence="1 2">F 1598</strain>
    </source>
</reference>
<name>A0A0C3G1H1_PILCF</name>
<evidence type="ECO:0000313" key="1">
    <source>
        <dbReference type="EMBL" id="KIM85664.1"/>
    </source>
</evidence>
<accession>A0A0C3G1H1</accession>
<sequence length="64" mass="7121">MSILRYEDYCECVAMLSAWISSLSCISQSANAQEHFEPLTSRNISRALKGNGGIIHNLIDPHDI</sequence>
<dbReference type="HOGENOM" id="CLU_2868462_0_0_1"/>
<dbReference type="EMBL" id="KN832984">
    <property type="protein sequence ID" value="KIM85664.1"/>
    <property type="molecule type" value="Genomic_DNA"/>
</dbReference>
<keyword evidence="2" id="KW-1185">Reference proteome</keyword>
<dbReference type="AlphaFoldDB" id="A0A0C3G1H1"/>
<reference evidence="2" key="2">
    <citation type="submission" date="2015-01" db="EMBL/GenBank/DDBJ databases">
        <title>Evolutionary Origins and Diversification of the Mycorrhizal Mutualists.</title>
        <authorList>
            <consortium name="DOE Joint Genome Institute"/>
            <consortium name="Mycorrhizal Genomics Consortium"/>
            <person name="Kohler A."/>
            <person name="Kuo A."/>
            <person name="Nagy L.G."/>
            <person name="Floudas D."/>
            <person name="Copeland A."/>
            <person name="Barry K.W."/>
            <person name="Cichocki N."/>
            <person name="Veneault-Fourrey C."/>
            <person name="LaButti K."/>
            <person name="Lindquist E.A."/>
            <person name="Lipzen A."/>
            <person name="Lundell T."/>
            <person name="Morin E."/>
            <person name="Murat C."/>
            <person name="Riley R."/>
            <person name="Ohm R."/>
            <person name="Sun H."/>
            <person name="Tunlid A."/>
            <person name="Henrissat B."/>
            <person name="Grigoriev I.V."/>
            <person name="Hibbett D.S."/>
            <person name="Martin F."/>
        </authorList>
    </citation>
    <scope>NUCLEOTIDE SEQUENCE [LARGE SCALE GENOMIC DNA]</scope>
    <source>
        <strain evidence="2">F 1598</strain>
    </source>
</reference>
<dbReference type="Proteomes" id="UP000054166">
    <property type="component" value="Unassembled WGS sequence"/>
</dbReference>
<organism evidence="1 2">
    <name type="scientific">Piloderma croceum (strain F 1598)</name>
    <dbReference type="NCBI Taxonomy" id="765440"/>
    <lineage>
        <taxon>Eukaryota</taxon>
        <taxon>Fungi</taxon>
        <taxon>Dikarya</taxon>
        <taxon>Basidiomycota</taxon>
        <taxon>Agaricomycotina</taxon>
        <taxon>Agaricomycetes</taxon>
        <taxon>Agaricomycetidae</taxon>
        <taxon>Atheliales</taxon>
        <taxon>Atheliaceae</taxon>
        <taxon>Piloderma</taxon>
    </lineage>
</organism>
<proteinExistence type="predicted"/>
<dbReference type="InParanoid" id="A0A0C3G1H1"/>
<gene>
    <name evidence="1" type="ORF">PILCRDRAFT_816861</name>
</gene>
<protein>
    <submittedName>
        <fullName evidence="1">Uncharacterized protein</fullName>
    </submittedName>
</protein>
<dbReference type="PROSITE" id="PS51257">
    <property type="entry name" value="PROKAR_LIPOPROTEIN"/>
    <property type="match status" value="1"/>
</dbReference>
<evidence type="ECO:0000313" key="2">
    <source>
        <dbReference type="Proteomes" id="UP000054166"/>
    </source>
</evidence>